<proteinExistence type="predicted"/>
<accession>N1R2Y8</accession>
<dbReference type="AlphaFoldDB" id="N1R2Y8"/>
<reference evidence="1" key="1">
    <citation type="submission" date="2015-06" db="UniProtKB">
        <authorList>
            <consortium name="EnsemblPlants"/>
        </authorList>
    </citation>
    <scope>IDENTIFICATION</scope>
</reference>
<dbReference type="EnsemblPlants" id="EMT14498">
    <property type="protein sequence ID" value="EMT14498"/>
    <property type="gene ID" value="F775_05540"/>
</dbReference>
<sequence length="151" mass="17174">MDARRCRQILCMSAPYELPWRPQPRTGDKYGRRHRAPSWFNGKPSHGWRGPRSGLDGKPPRWRCSPRSGLNGRPSCWRAGRRRSGSGGRRTFWPLVTACAMAQLPGWWTEMTRRPTAEQAKNSTASCVVGIRFGLGMEDGRCWEKEDGAEE</sequence>
<evidence type="ECO:0000313" key="1">
    <source>
        <dbReference type="EnsemblPlants" id="EMT14498"/>
    </source>
</evidence>
<protein>
    <submittedName>
        <fullName evidence="1">Uncharacterized protein</fullName>
    </submittedName>
</protein>
<organism evidence="1">
    <name type="scientific">Aegilops tauschii</name>
    <name type="common">Tausch's goatgrass</name>
    <name type="synonym">Aegilops squarrosa</name>
    <dbReference type="NCBI Taxonomy" id="37682"/>
    <lineage>
        <taxon>Eukaryota</taxon>
        <taxon>Viridiplantae</taxon>
        <taxon>Streptophyta</taxon>
        <taxon>Embryophyta</taxon>
        <taxon>Tracheophyta</taxon>
        <taxon>Spermatophyta</taxon>
        <taxon>Magnoliopsida</taxon>
        <taxon>Liliopsida</taxon>
        <taxon>Poales</taxon>
        <taxon>Poaceae</taxon>
        <taxon>BOP clade</taxon>
        <taxon>Pooideae</taxon>
        <taxon>Triticodae</taxon>
        <taxon>Triticeae</taxon>
        <taxon>Triticinae</taxon>
        <taxon>Aegilops</taxon>
    </lineage>
</organism>
<name>N1R2Y8_AEGTA</name>